<dbReference type="Proteomes" id="UP000198670">
    <property type="component" value="Unassembled WGS sequence"/>
</dbReference>
<evidence type="ECO:0000256" key="3">
    <source>
        <dbReference type="SAM" id="Coils"/>
    </source>
</evidence>
<dbReference type="GO" id="GO:0015679">
    <property type="term" value="P:plasma membrane copper ion transport"/>
    <property type="evidence" value="ECO:0007669"/>
    <property type="project" value="TreeGrafter"/>
</dbReference>
<evidence type="ECO:0000313" key="6">
    <source>
        <dbReference type="Proteomes" id="UP000198670"/>
    </source>
</evidence>
<accession>A0A1I3IH35</accession>
<evidence type="ECO:0000256" key="2">
    <source>
        <dbReference type="ARBA" id="ARBA00022448"/>
    </source>
</evidence>
<evidence type="ECO:0000256" key="1">
    <source>
        <dbReference type="ARBA" id="ARBA00009477"/>
    </source>
</evidence>
<keyword evidence="6" id="KW-1185">Reference proteome</keyword>
<dbReference type="PANTHER" id="PTHR30097">
    <property type="entry name" value="CATION EFFLUX SYSTEM PROTEIN CUSB"/>
    <property type="match status" value="1"/>
</dbReference>
<dbReference type="Gene3D" id="2.40.30.170">
    <property type="match status" value="1"/>
</dbReference>
<reference evidence="5 6" key="1">
    <citation type="submission" date="2016-10" db="EMBL/GenBank/DDBJ databases">
        <authorList>
            <person name="de Groot N.N."/>
        </authorList>
    </citation>
    <scope>NUCLEOTIDE SEQUENCE [LARGE SCALE GENOMIC DNA]</scope>
    <source>
        <strain evidence="5 6">RK1</strain>
    </source>
</reference>
<sequence length="394" mass="42767">MKTQLILFTGLLTLLTACGGPRGESEEHEHGHSEHESENTQASVTEEQSKSIGLQLGNIEQKALTATLRVNGTVNVPNANRAVITSLYGGVIKKLNVDVGDAVKKDEVIATLVHPQFIQLQEEYLNLADQLLLAEQEWNRQQLLAEGKVGAQKDLQQAEVEYNKLKIRQTSLRAQLQLMGVDVNSINSSRLWSTLPIKSPVNGVVGDVFAKQGSFVDVSAPLAEVIENSRLHVDLNVFEKDLPNLKVGQQIHFVQTNNPTKNYDAEIYAIGAAFENDSKSIPVHCTVSGDKTGLIDGMNVSALISLDNVMSMAVPDEAIVDAQGKSYIFVVTDTSTEQQASVTHFERIEVVKGTADMGYTAITPVRTLDEANQIAVKGAFFINAILSGTAGHSH</sequence>
<protein>
    <submittedName>
        <fullName evidence="5">RND family efflux transporter, MFP subunit</fullName>
    </submittedName>
</protein>
<dbReference type="AlphaFoldDB" id="A0A1I3IH35"/>
<dbReference type="InterPro" id="IPR051909">
    <property type="entry name" value="MFP_Cation_Efflux"/>
</dbReference>
<feature type="region of interest" description="Disordered" evidence="4">
    <location>
        <begin position="19"/>
        <end position="47"/>
    </location>
</feature>
<keyword evidence="2" id="KW-0813">Transport</keyword>
<dbReference type="EMBL" id="FOQO01000004">
    <property type="protein sequence ID" value="SFI47355.1"/>
    <property type="molecule type" value="Genomic_DNA"/>
</dbReference>
<dbReference type="RefSeq" id="WP_090626366.1">
    <property type="nucleotide sequence ID" value="NZ_FOQO01000004.1"/>
</dbReference>
<dbReference type="SUPFAM" id="SSF111369">
    <property type="entry name" value="HlyD-like secretion proteins"/>
    <property type="match status" value="1"/>
</dbReference>
<comment type="similarity">
    <text evidence="1">Belongs to the membrane fusion protein (MFP) (TC 8.A.1) family.</text>
</comment>
<dbReference type="PROSITE" id="PS51257">
    <property type="entry name" value="PROKAR_LIPOPROTEIN"/>
    <property type="match status" value="1"/>
</dbReference>
<proteinExistence type="inferred from homology"/>
<dbReference type="InterPro" id="IPR006143">
    <property type="entry name" value="RND_pump_MFP"/>
</dbReference>
<dbReference type="Gene3D" id="1.10.287.470">
    <property type="entry name" value="Helix hairpin bin"/>
    <property type="match status" value="1"/>
</dbReference>
<feature type="compositionally biased region" description="Basic and acidic residues" evidence="4">
    <location>
        <begin position="23"/>
        <end position="38"/>
    </location>
</feature>
<dbReference type="NCBIfam" id="TIGR01730">
    <property type="entry name" value="RND_mfp"/>
    <property type="match status" value="1"/>
</dbReference>
<dbReference type="GO" id="GO:0030313">
    <property type="term" value="C:cell envelope"/>
    <property type="evidence" value="ECO:0007669"/>
    <property type="project" value="TreeGrafter"/>
</dbReference>
<feature type="coiled-coil region" evidence="3">
    <location>
        <begin position="117"/>
        <end position="175"/>
    </location>
</feature>
<gene>
    <name evidence="5" type="ORF">SAMN05444682_10494</name>
</gene>
<dbReference type="PANTHER" id="PTHR30097:SF4">
    <property type="entry name" value="SLR6042 PROTEIN"/>
    <property type="match status" value="1"/>
</dbReference>
<evidence type="ECO:0000256" key="4">
    <source>
        <dbReference type="SAM" id="MobiDB-lite"/>
    </source>
</evidence>
<dbReference type="GO" id="GO:0016020">
    <property type="term" value="C:membrane"/>
    <property type="evidence" value="ECO:0007669"/>
    <property type="project" value="InterPro"/>
</dbReference>
<dbReference type="Gene3D" id="2.40.50.100">
    <property type="match status" value="1"/>
</dbReference>
<name>A0A1I3IH35_9SPHI</name>
<dbReference type="Gene3D" id="2.40.420.20">
    <property type="match status" value="1"/>
</dbReference>
<keyword evidence="3" id="KW-0175">Coiled coil</keyword>
<organism evidence="5 6">
    <name type="scientific">Parapedobacter indicus</name>
    <dbReference type="NCBI Taxonomy" id="1477437"/>
    <lineage>
        <taxon>Bacteria</taxon>
        <taxon>Pseudomonadati</taxon>
        <taxon>Bacteroidota</taxon>
        <taxon>Sphingobacteriia</taxon>
        <taxon>Sphingobacteriales</taxon>
        <taxon>Sphingobacteriaceae</taxon>
        <taxon>Parapedobacter</taxon>
    </lineage>
</organism>
<dbReference type="OrthoDB" id="9814657at2"/>
<dbReference type="GO" id="GO:0022857">
    <property type="term" value="F:transmembrane transporter activity"/>
    <property type="evidence" value="ECO:0007669"/>
    <property type="project" value="InterPro"/>
</dbReference>
<dbReference type="STRING" id="1477437.SAMN05444682_10494"/>
<evidence type="ECO:0000313" key="5">
    <source>
        <dbReference type="EMBL" id="SFI47355.1"/>
    </source>
</evidence>
<dbReference type="GO" id="GO:0060003">
    <property type="term" value="P:copper ion export"/>
    <property type="evidence" value="ECO:0007669"/>
    <property type="project" value="TreeGrafter"/>
</dbReference>